<reference evidence="2" key="1">
    <citation type="submission" date="2021-01" db="EMBL/GenBank/DDBJ databases">
        <authorList>
            <person name="Corre E."/>
            <person name="Pelletier E."/>
            <person name="Niang G."/>
            <person name="Scheremetjew M."/>
            <person name="Finn R."/>
            <person name="Kale V."/>
            <person name="Holt S."/>
            <person name="Cochrane G."/>
            <person name="Meng A."/>
            <person name="Brown T."/>
            <person name="Cohen L."/>
        </authorList>
    </citation>
    <scope>NUCLEOTIDE SEQUENCE</scope>
    <source>
        <strain evidence="2">CCMP281</strain>
    </source>
</reference>
<evidence type="ECO:0000256" key="1">
    <source>
        <dbReference type="SAM" id="Coils"/>
    </source>
</evidence>
<name>A0A7S3EZL9_9EUKA</name>
<gene>
    <name evidence="2" type="ORF">HERI1096_LOCUS18548</name>
</gene>
<protein>
    <submittedName>
        <fullName evidence="2">Uncharacterized protein</fullName>
    </submittedName>
</protein>
<dbReference type="AlphaFoldDB" id="A0A7S3EZL9"/>
<feature type="coiled-coil region" evidence="1">
    <location>
        <begin position="2"/>
        <end position="35"/>
    </location>
</feature>
<dbReference type="EMBL" id="HBHX01033350">
    <property type="protein sequence ID" value="CAE0117849.1"/>
    <property type="molecule type" value="Transcribed_RNA"/>
</dbReference>
<proteinExistence type="predicted"/>
<evidence type="ECO:0000313" key="2">
    <source>
        <dbReference type="EMBL" id="CAE0117849.1"/>
    </source>
</evidence>
<keyword evidence="1" id="KW-0175">Coiled coil</keyword>
<organism evidence="2">
    <name type="scientific">Haptolina ericina</name>
    <dbReference type="NCBI Taxonomy" id="156174"/>
    <lineage>
        <taxon>Eukaryota</taxon>
        <taxon>Haptista</taxon>
        <taxon>Haptophyta</taxon>
        <taxon>Prymnesiophyceae</taxon>
        <taxon>Prymnesiales</taxon>
        <taxon>Prymnesiaceae</taxon>
        <taxon>Haptolina</taxon>
    </lineage>
</organism>
<accession>A0A7S3EZL9</accession>
<sequence>MLAEVERKREAAAQAAMEKEAKQAARAQLAALEAQRAAVPASEMFRSEHDALFERAEGYGSLDENGLPMEDASGEMLSKSARKKLGKAAAKQEKVHAAYLQSQE</sequence>